<protein>
    <recommendedName>
        <fullName evidence="3">Lipoprotein</fullName>
    </recommendedName>
</protein>
<evidence type="ECO:0000313" key="1">
    <source>
        <dbReference type="EMBL" id="MBZ5714839.1"/>
    </source>
</evidence>
<dbReference type="RefSeq" id="WP_224196571.1">
    <property type="nucleotide sequence ID" value="NZ_JAIRAU010000052.1"/>
</dbReference>
<accession>A0ABS7U2U2</accession>
<name>A0ABS7U2U2_9BACT</name>
<comment type="caution">
    <text evidence="1">The sequence shown here is derived from an EMBL/GenBank/DDBJ whole genome shotgun (WGS) entry which is preliminary data.</text>
</comment>
<dbReference type="EMBL" id="JAIRAU010000052">
    <property type="protein sequence ID" value="MBZ5714839.1"/>
    <property type="molecule type" value="Genomic_DNA"/>
</dbReference>
<organism evidence="1 2">
    <name type="scientific">Nannocystis pusilla</name>
    <dbReference type="NCBI Taxonomy" id="889268"/>
    <lineage>
        <taxon>Bacteria</taxon>
        <taxon>Pseudomonadati</taxon>
        <taxon>Myxococcota</taxon>
        <taxon>Polyangia</taxon>
        <taxon>Nannocystales</taxon>
        <taxon>Nannocystaceae</taxon>
        <taxon>Nannocystis</taxon>
    </lineage>
</organism>
<sequence>MTTSLPSLSLPVIAGMTALLLSACSEPDTPLLERVVRISPDAGEDDEYLGCKGGGALVTAGGEGYVLNIEREFESGWSTRYRVFAITDEGEKTAVLVDHSIGENFLAGEDALVLPFSARGTSFELRVSVDGDGVFECG</sequence>
<proteinExistence type="predicted"/>
<reference evidence="1" key="1">
    <citation type="submission" date="2021-08" db="EMBL/GenBank/DDBJ databases">
        <authorList>
            <person name="Stevens D.C."/>
        </authorList>
    </citation>
    <scope>NUCLEOTIDE SEQUENCE</scope>
    <source>
        <strain evidence="1">DSM 53165</strain>
    </source>
</reference>
<gene>
    <name evidence="1" type="ORF">K7C98_36875</name>
</gene>
<keyword evidence="2" id="KW-1185">Reference proteome</keyword>
<evidence type="ECO:0008006" key="3">
    <source>
        <dbReference type="Google" id="ProtNLM"/>
    </source>
</evidence>
<evidence type="ECO:0000313" key="2">
    <source>
        <dbReference type="Proteomes" id="UP001139031"/>
    </source>
</evidence>
<dbReference type="Proteomes" id="UP001139031">
    <property type="component" value="Unassembled WGS sequence"/>
</dbReference>